<dbReference type="PANTHER" id="PTHR32060">
    <property type="entry name" value="TAIL-SPECIFIC PROTEASE"/>
    <property type="match status" value="1"/>
</dbReference>
<evidence type="ECO:0000313" key="2">
    <source>
        <dbReference type="EMBL" id="RRG18930.1"/>
    </source>
</evidence>
<accession>A0A425XW83</accession>
<proteinExistence type="predicted"/>
<comment type="caution">
    <text evidence="2">The sequence shown here is derived from an EMBL/GenBank/DDBJ whole genome shotgun (WGS) entry which is preliminary data.</text>
</comment>
<dbReference type="SUPFAM" id="SSF52096">
    <property type="entry name" value="ClpP/crotonase"/>
    <property type="match status" value="1"/>
</dbReference>
<dbReference type="GO" id="GO:0007165">
    <property type="term" value="P:signal transduction"/>
    <property type="evidence" value="ECO:0007669"/>
    <property type="project" value="TreeGrafter"/>
</dbReference>
<dbReference type="PANTHER" id="PTHR32060:SF30">
    <property type="entry name" value="CARBOXY-TERMINAL PROCESSING PROTEASE CTPA"/>
    <property type="match status" value="1"/>
</dbReference>
<dbReference type="EMBL" id="QQWG01000048">
    <property type="protein sequence ID" value="RRG18930.1"/>
    <property type="molecule type" value="Genomic_DNA"/>
</dbReference>
<dbReference type="GO" id="GO:0006508">
    <property type="term" value="P:proteolysis"/>
    <property type="evidence" value="ECO:0007669"/>
    <property type="project" value="InterPro"/>
</dbReference>
<dbReference type="Pfam" id="PF03572">
    <property type="entry name" value="Peptidase_S41"/>
    <property type="match status" value="1"/>
</dbReference>
<evidence type="ECO:0000259" key="1">
    <source>
        <dbReference type="SMART" id="SM00245"/>
    </source>
</evidence>
<dbReference type="GO" id="GO:0030288">
    <property type="term" value="C:outer membrane-bounded periplasmic space"/>
    <property type="evidence" value="ECO:0007669"/>
    <property type="project" value="TreeGrafter"/>
</dbReference>
<sequence>MYTDKLSLRSPLLAIPSTVSNNTKSTIQMTGKNFLLIIVAIQLIGCVSSRKINYELIQPRETNLITAGKVDTLRKYITDIHPNIYLDIDTLIVDSLANKIVSDNEGKLLSHVDFTLEMRRLTDLFHYVDPHLIYYPSLQVDKGFKGKFKQLKVLPFEIYNINDTLLIKKSYVEGLKKGDHLLSINGYEIGEFKKYIYPTWRSMKGYVMQLQSQLTYSEKYKIVVIRSGKVEELIVEGVSSNYATNERYCTGNLIDEFKTGYCKISSFTGNKFIYKELKNQIEKTQAKGYTNFIIDLRGNTGGSGYKLDAMFSLMSDKDSLPYMKSQFIKVSSKTKGDYKFLKEYKKGDLVEFPNKLMVRNAPLNKDLYQGKMNYYLMIDKSTASVAASFANIFQYNNLGTLVGESLDHNSLNFGDIISTWAYQNLIVSTVQYNENTKSSDGILVPDIEIPYVAKEYMAQEDPILNKLLNKLE</sequence>
<gene>
    <name evidence="2" type="ORF">DWB61_17680</name>
</gene>
<evidence type="ECO:0000313" key="3">
    <source>
        <dbReference type="Proteomes" id="UP000285794"/>
    </source>
</evidence>
<organism evidence="2 3">
    <name type="scientific">Ancylomarina euxinus</name>
    <dbReference type="NCBI Taxonomy" id="2283627"/>
    <lineage>
        <taxon>Bacteria</taxon>
        <taxon>Pseudomonadati</taxon>
        <taxon>Bacteroidota</taxon>
        <taxon>Bacteroidia</taxon>
        <taxon>Marinilabiliales</taxon>
        <taxon>Marinifilaceae</taxon>
        <taxon>Ancylomarina</taxon>
    </lineage>
</organism>
<dbReference type="Gene3D" id="3.90.226.10">
    <property type="entry name" value="2-enoyl-CoA Hydratase, Chain A, domain 1"/>
    <property type="match status" value="1"/>
</dbReference>
<dbReference type="InterPro" id="IPR005151">
    <property type="entry name" value="Tail-specific_protease"/>
</dbReference>
<dbReference type="Proteomes" id="UP000285794">
    <property type="component" value="Unassembled WGS sequence"/>
</dbReference>
<dbReference type="InterPro" id="IPR029045">
    <property type="entry name" value="ClpP/crotonase-like_dom_sf"/>
</dbReference>
<keyword evidence="3" id="KW-1185">Reference proteome</keyword>
<dbReference type="SMART" id="SM00245">
    <property type="entry name" value="TSPc"/>
    <property type="match status" value="1"/>
</dbReference>
<reference evidence="2 3" key="1">
    <citation type="submission" date="2018-07" db="EMBL/GenBank/DDBJ databases">
        <title>Draft genome sequence of Ancylomarina sp. M1P.</title>
        <authorList>
            <person name="Yadav S."/>
            <person name="Villanueva L."/>
            <person name="Damste J.S.S."/>
        </authorList>
    </citation>
    <scope>NUCLEOTIDE SEQUENCE [LARGE SCALE GENOMIC DNA]</scope>
    <source>
        <strain evidence="2 3">M1P</strain>
    </source>
</reference>
<dbReference type="GO" id="GO:0008236">
    <property type="term" value="F:serine-type peptidase activity"/>
    <property type="evidence" value="ECO:0007669"/>
    <property type="project" value="InterPro"/>
</dbReference>
<dbReference type="GO" id="GO:0004175">
    <property type="term" value="F:endopeptidase activity"/>
    <property type="evidence" value="ECO:0007669"/>
    <property type="project" value="TreeGrafter"/>
</dbReference>
<name>A0A425XW83_9BACT</name>
<protein>
    <recommendedName>
        <fullName evidence="1">Tail specific protease domain-containing protein</fullName>
    </recommendedName>
</protein>
<feature type="domain" description="Tail specific protease" evidence="1">
    <location>
        <begin position="230"/>
        <end position="450"/>
    </location>
</feature>
<dbReference type="AlphaFoldDB" id="A0A425XW83"/>